<evidence type="ECO:0000256" key="1">
    <source>
        <dbReference type="SAM" id="SignalP"/>
    </source>
</evidence>
<keyword evidence="1" id="KW-0732">Signal</keyword>
<protein>
    <submittedName>
        <fullName evidence="2">Uncharacterized protein</fullName>
    </submittedName>
</protein>
<keyword evidence="3" id="KW-1185">Reference proteome</keyword>
<dbReference type="PROSITE" id="PS51257">
    <property type="entry name" value="PROKAR_LIPOPROTEIN"/>
    <property type="match status" value="1"/>
</dbReference>
<feature type="chain" id="PRO_5007824545" evidence="1">
    <location>
        <begin position="21"/>
        <end position="850"/>
    </location>
</feature>
<evidence type="ECO:0000313" key="3">
    <source>
        <dbReference type="Proteomes" id="UP000075806"/>
    </source>
</evidence>
<reference evidence="2" key="1">
    <citation type="submission" date="2016-02" db="EMBL/GenBank/DDBJ databases">
        <title>Genome sequence of Bacillus trypoxylicola KCTC 13244(T).</title>
        <authorList>
            <person name="Jeong H."/>
            <person name="Park S.-H."/>
            <person name="Choi S.-K."/>
        </authorList>
    </citation>
    <scope>NUCLEOTIDE SEQUENCE [LARGE SCALE GENOMIC DNA]</scope>
    <source>
        <strain evidence="2">KCTC 13244</strain>
    </source>
</reference>
<dbReference type="InterPro" id="IPR043751">
    <property type="entry name" value="DUF5696"/>
</dbReference>
<dbReference type="EMBL" id="LTAO01000037">
    <property type="protein sequence ID" value="KYG26970.1"/>
    <property type="molecule type" value="Genomic_DNA"/>
</dbReference>
<gene>
    <name evidence="2" type="ORF">AZF04_11565</name>
</gene>
<dbReference type="OrthoDB" id="9793135at2"/>
<accession>A0A161PF05</accession>
<evidence type="ECO:0000313" key="2">
    <source>
        <dbReference type="EMBL" id="KYG26970.1"/>
    </source>
</evidence>
<dbReference type="AlphaFoldDB" id="A0A161PF05"/>
<name>A0A161PF05_9BACI</name>
<proteinExistence type="predicted"/>
<dbReference type="STRING" id="519424.AZF04_11565"/>
<dbReference type="Proteomes" id="UP000075806">
    <property type="component" value="Unassembled WGS sequence"/>
</dbReference>
<dbReference type="Pfam" id="PF18952">
    <property type="entry name" value="DUF5696"/>
    <property type="match status" value="1"/>
</dbReference>
<organism evidence="2 3">
    <name type="scientific">Alkalihalobacillus trypoxylicola</name>
    <dbReference type="NCBI Taxonomy" id="519424"/>
    <lineage>
        <taxon>Bacteria</taxon>
        <taxon>Bacillati</taxon>
        <taxon>Bacillota</taxon>
        <taxon>Bacilli</taxon>
        <taxon>Bacillales</taxon>
        <taxon>Bacillaceae</taxon>
        <taxon>Alkalihalobacillus</taxon>
    </lineage>
</organism>
<dbReference type="RefSeq" id="WP_061949928.1">
    <property type="nucleotide sequence ID" value="NZ_LTAO01000037.1"/>
</dbReference>
<feature type="signal peptide" evidence="1">
    <location>
        <begin position="1"/>
        <end position="20"/>
    </location>
</feature>
<sequence length="850" mass="95948">MIRKNSVRLLPFILICFVLAGCSDTTLIESNGSDLSEIEVSHNQPLQASFMDSRLDEMKGMVENEQLQLFVDEATGNIAVHNKDSGEIWYSNPPDREQDSIASGVNSDLLSSQIQLHFYNNFGQGSVINSYSDSIVHEQYQIEEIPDGVRVLYQFGKAERSAADLPLMLSQERFEELSSQLDNTGQRALMIAYTENSSTGIYERNDSALNGMQLERAFTAFEEAGYTDEDLQQDMAELNFTQENESGRVFLAAIEYTLDEDSLLVRVPVSSIQYSPDYPVSRVSMMRFFGAQGTEETGSIFVPDGSGALINFNNGKTKYSAYQQSVYGTDMSTLTRDEDREEETVRLPVFGLIKDDGDAVLGIIEEGASVATISADVSGRVNNYNYVFPTFTVISKGDVTLQANQQERTLPRFQEDPMNTDFSVRYVFLTGEEASYQGMARYYQDYLVNQNQLTAINEDNQHDDLPFYLELVGNISKRQHMVGIPYEALEPLTTFEQATSIMSQMKENEIENIKLSYSGWFNSGVNHKLPNSIKVDRGIGGKQGFEKLLQYTQEHNIAFYPEMALLNVHSDSGFSERKQAARTLTDIPATVYPLNLALNARDRTQKPSYVLSPSLVESYTEEMLADFLKLEATGISLRDLADTLNSDFRRNEQVDRVDSERISINALNSIYEEDLDLLAVGGNSYAFPYLSDIVNMPMDSSGFKLQDESIPFFQMVVRGFIEYTGTPYNLSTNLSDKAYVLKALEYGANVHFKWTFEDNESLKDTRFNHLYAVNYEQWLEKGTELYHQVNDVLKQVAYEPITAHQKLEENVYQTEYSNGLYVMVNYNDFAVTIDGKTIEAESYITGGGVQ</sequence>
<comment type="caution">
    <text evidence="2">The sequence shown here is derived from an EMBL/GenBank/DDBJ whole genome shotgun (WGS) entry which is preliminary data.</text>
</comment>